<evidence type="ECO:0000256" key="1">
    <source>
        <dbReference type="ARBA" id="ARBA00005662"/>
    </source>
</evidence>
<accession>A0A2M7G967</accession>
<dbReference type="InterPro" id="IPR052169">
    <property type="entry name" value="CW_Biosynth-Accessory"/>
</dbReference>
<keyword evidence="2" id="KW-0812">Transmembrane</keyword>
<feature type="transmembrane region" description="Helical" evidence="2">
    <location>
        <begin position="208"/>
        <end position="233"/>
    </location>
</feature>
<dbReference type="EMBL" id="PFFQ01000012">
    <property type="protein sequence ID" value="PIW18662.1"/>
    <property type="molecule type" value="Genomic_DNA"/>
</dbReference>
<feature type="transmembrane region" description="Helical" evidence="2">
    <location>
        <begin position="137"/>
        <end position="161"/>
    </location>
</feature>
<dbReference type="PANTHER" id="PTHR33393">
    <property type="entry name" value="POLYGLUTAMINE SYNTHESIS ACCESSORY PROTEIN RV0574C-RELATED"/>
    <property type="match status" value="1"/>
</dbReference>
<dbReference type="Pfam" id="PF07690">
    <property type="entry name" value="MFS_1"/>
    <property type="match status" value="1"/>
</dbReference>
<dbReference type="InterPro" id="IPR011701">
    <property type="entry name" value="MFS"/>
</dbReference>
<feature type="transmembrane region" description="Helical" evidence="2">
    <location>
        <begin position="49"/>
        <end position="69"/>
    </location>
</feature>
<dbReference type="Pfam" id="PF09587">
    <property type="entry name" value="PGA_cap"/>
    <property type="match status" value="1"/>
</dbReference>
<evidence type="ECO:0000313" key="5">
    <source>
        <dbReference type="Proteomes" id="UP000231019"/>
    </source>
</evidence>
<dbReference type="Gene3D" id="1.20.1250.20">
    <property type="entry name" value="MFS general substrate transporter like domains"/>
    <property type="match status" value="1"/>
</dbReference>
<dbReference type="Proteomes" id="UP000231019">
    <property type="component" value="Unassembled WGS sequence"/>
</dbReference>
<keyword evidence="2" id="KW-0472">Membrane</keyword>
<dbReference type="Gene3D" id="3.60.21.10">
    <property type="match status" value="1"/>
</dbReference>
<protein>
    <recommendedName>
        <fullName evidence="3">Capsule synthesis protein CapA domain-containing protein</fullName>
    </recommendedName>
</protein>
<dbReference type="InterPro" id="IPR036259">
    <property type="entry name" value="MFS_trans_sf"/>
</dbReference>
<dbReference type="PANTHER" id="PTHR33393:SF11">
    <property type="entry name" value="POLYGLUTAMINE SYNTHESIS ACCESSORY PROTEIN RV0574C-RELATED"/>
    <property type="match status" value="1"/>
</dbReference>
<dbReference type="AlphaFoldDB" id="A0A2M7G967"/>
<dbReference type="InterPro" id="IPR029052">
    <property type="entry name" value="Metallo-depent_PP-like"/>
</dbReference>
<comment type="similarity">
    <text evidence="1">Belongs to the CapA family.</text>
</comment>
<feature type="transmembrane region" description="Helical" evidence="2">
    <location>
        <begin position="239"/>
        <end position="260"/>
    </location>
</feature>
<dbReference type="GO" id="GO:0022857">
    <property type="term" value="F:transmembrane transporter activity"/>
    <property type="evidence" value="ECO:0007669"/>
    <property type="project" value="InterPro"/>
</dbReference>
<gene>
    <name evidence="4" type="ORF">COW36_05040</name>
</gene>
<evidence type="ECO:0000256" key="2">
    <source>
        <dbReference type="SAM" id="Phobius"/>
    </source>
</evidence>
<feature type="transmembrane region" description="Helical" evidence="2">
    <location>
        <begin position="272"/>
        <end position="289"/>
    </location>
</feature>
<dbReference type="SUPFAM" id="SSF56300">
    <property type="entry name" value="Metallo-dependent phosphatases"/>
    <property type="match status" value="1"/>
</dbReference>
<comment type="caution">
    <text evidence="4">The sequence shown here is derived from an EMBL/GenBank/DDBJ whole genome shotgun (WGS) entry which is preliminary data.</text>
</comment>
<keyword evidence="2" id="KW-1133">Transmembrane helix</keyword>
<feature type="transmembrane region" description="Helical" evidence="2">
    <location>
        <begin position="81"/>
        <end position="104"/>
    </location>
</feature>
<feature type="transmembrane region" description="Helical" evidence="2">
    <location>
        <begin position="110"/>
        <end position="130"/>
    </location>
</feature>
<feature type="transmembrane region" description="Helical" evidence="2">
    <location>
        <begin position="336"/>
        <end position="361"/>
    </location>
</feature>
<evidence type="ECO:0000313" key="4">
    <source>
        <dbReference type="EMBL" id="PIW18662.1"/>
    </source>
</evidence>
<dbReference type="SUPFAM" id="SSF103473">
    <property type="entry name" value="MFS general substrate transporter"/>
    <property type="match status" value="1"/>
</dbReference>
<proteinExistence type="inferred from homology"/>
<sequence>MKNPQSQSEKSQRMHLFIALILLFLAFLHGAFASGFVPILNQALGPQAPWAFSLYFLGLLLGQLSIYLFERLNAKRWNYPLYEMGFGLSLIFMALCNNTPGFISGRLLEGLMGGLATPPLFNYLVTLNAFENVGKRVALFNSVFALGYVLGPVMVSGLQLLMPYTRALNFSGLLFILIPILLLLLPTPHPPLPDRDLSLKKLLRENDWFEKFSTLFLAKGLYGYLIAFTAGYLNKFLPGFSIAKVMLAFSVLFVMGQILTERGLRVFPKKHLEVYLPLLIAALLLAFLVTHQIGFIFVLALFHSGLVYIGTLNFGLKAATAREFALFSCLSDPAMIIGAGLASFGLAGVWGILLLLLLPALRALGLSPQRTRAEAVFPWIGPLTVVNVFRKQKDPLFSPASDAISLTDLKLESQASESEVHSLKLLFAGDLCPHRDLPQAWSSELIQEIAAHDLACLNLEGVLADQIGDQHLHAFTPQQLEKLLYHSQKPLFQIINLVNNHALDQGVSGFNLSADTLRQWPGLTPIDSRFQKVKLKNFTLGFLAFSFGMNFLLKRDPHLILLSPDKFLQDKKRQATWLEKIRELKAEVDLLILSWHWGYEAEIFPSQTQQACFHLLAEAGVDLLWGHHSHLVQPFEKHQNSICLYSCGNLSSNLPGAAYQQGALWSVELTLHPDSTQIQTVKPFFFVPENQVLKGLAPQATQLWHSFQEARHAST</sequence>
<feature type="transmembrane region" description="Helical" evidence="2">
    <location>
        <begin position="167"/>
        <end position="187"/>
    </location>
</feature>
<dbReference type="InterPro" id="IPR019079">
    <property type="entry name" value="Capsule_synth_CapA"/>
</dbReference>
<organism evidence="4 5">
    <name type="scientific">bacterium (Candidatus Blackallbacteria) CG17_big_fil_post_rev_8_21_14_2_50_48_46</name>
    <dbReference type="NCBI Taxonomy" id="2014261"/>
    <lineage>
        <taxon>Bacteria</taxon>
        <taxon>Candidatus Blackallbacteria</taxon>
    </lineage>
</organism>
<name>A0A2M7G967_9BACT</name>
<feature type="domain" description="Capsule synthesis protein CapA" evidence="3">
    <location>
        <begin position="424"/>
        <end position="654"/>
    </location>
</feature>
<feature type="transmembrane region" description="Helical" evidence="2">
    <location>
        <begin position="295"/>
        <end position="316"/>
    </location>
</feature>
<dbReference type="SMART" id="SM00854">
    <property type="entry name" value="PGA_cap"/>
    <property type="match status" value="1"/>
</dbReference>
<reference evidence="4 5" key="1">
    <citation type="submission" date="2017-09" db="EMBL/GenBank/DDBJ databases">
        <title>Depth-based differentiation of microbial function through sediment-hosted aquifers and enrichment of novel symbionts in the deep terrestrial subsurface.</title>
        <authorList>
            <person name="Probst A.J."/>
            <person name="Ladd B."/>
            <person name="Jarett J.K."/>
            <person name="Geller-Mcgrath D.E."/>
            <person name="Sieber C.M."/>
            <person name="Emerson J.B."/>
            <person name="Anantharaman K."/>
            <person name="Thomas B.C."/>
            <person name="Malmstrom R."/>
            <person name="Stieglmeier M."/>
            <person name="Klingl A."/>
            <person name="Woyke T."/>
            <person name="Ryan C.M."/>
            <person name="Banfield J.F."/>
        </authorList>
    </citation>
    <scope>NUCLEOTIDE SEQUENCE [LARGE SCALE GENOMIC DNA]</scope>
    <source>
        <strain evidence="4">CG17_big_fil_post_rev_8_21_14_2_50_48_46</strain>
    </source>
</reference>
<evidence type="ECO:0000259" key="3">
    <source>
        <dbReference type="SMART" id="SM00854"/>
    </source>
</evidence>